<name>A0A645IW54_9ZZZZ</name>
<protein>
    <submittedName>
        <fullName evidence="1">Uncharacterized protein</fullName>
    </submittedName>
</protein>
<comment type="caution">
    <text evidence="1">The sequence shown here is derived from an EMBL/GenBank/DDBJ whole genome shotgun (WGS) entry which is preliminary data.</text>
</comment>
<dbReference type="EMBL" id="VSSQ01124630">
    <property type="protein sequence ID" value="MPN55416.1"/>
    <property type="molecule type" value="Genomic_DNA"/>
</dbReference>
<dbReference type="AlphaFoldDB" id="A0A645IW54"/>
<accession>A0A645IW54</accession>
<reference evidence="1" key="1">
    <citation type="submission" date="2019-08" db="EMBL/GenBank/DDBJ databases">
        <authorList>
            <person name="Kucharzyk K."/>
            <person name="Murdoch R.W."/>
            <person name="Higgins S."/>
            <person name="Loffler F."/>
        </authorList>
    </citation>
    <scope>NUCLEOTIDE SEQUENCE</scope>
</reference>
<evidence type="ECO:0000313" key="1">
    <source>
        <dbReference type="EMBL" id="MPN55416.1"/>
    </source>
</evidence>
<gene>
    <name evidence="1" type="ORF">SDC9_203098</name>
</gene>
<sequence length="87" mass="9979">MTTFLHRGQLIFEVNSRCTGLNHRLHQLKRIQYAAKPGFRIGDDWQEVIHIARIVGLNTAGPLDLIRTAKGVVDPIHHCRNRVCRVE</sequence>
<organism evidence="1">
    <name type="scientific">bioreactor metagenome</name>
    <dbReference type="NCBI Taxonomy" id="1076179"/>
    <lineage>
        <taxon>unclassified sequences</taxon>
        <taxon>metagenomes</taxon>
        <taxon>ecological metagenomes</taxon>
    </lineage>
</organism>
<proteinExistence type="predicted"/>